<organism evidence="1 2">
    <name type="scientific">Rhizophagus clarus</name>
    <dbReference type="NCBI Taxonomy" id="94130"/>
    <lineage>
        <taxon>Eukaryota</taxon>
        <taxon>Fungi</taxon>
        <taxon>Fungi incertae sedis</taxon>
        <taxon>Mucoromycota</taxon>
        <taxon>Glomeromycotina</taxon>
        <taxon>Glomeromycetes</taxon>
        <taxon>Glomerales</taxon>
        <taxon>Glomeraceae</taxon>
        <taxon>Rhizophagus</taxon>
    </lineage>
</organism>
<gene>
    <name evidence="1" type="ORF">RclHR1_08110003</name>
</gene>
<sequence>MSISTGAPTDAHTNKLANRWKTSDIRMFIAQVGKHQQNVDEILKDVPSVTALITIDSIDGIKRKVLKSTEDDDENNVKKMKKYEEGKLNIEGFEF</sequence>
<name>A0A2Z6S6F1_9GLOM</name>
<accession>A0A2Z6S6F1</accession>
<evidence type="ECO:0000313" key="2">
    <source>
        <dbReference type="Proteomes" id="UP000247702"/>
    </source>
</evidence>
<protein>
    <submittedName>
        <fullName evidence="1">Uncharacterized protein</fullName>
    </submittedName>
</protein>
<dbReference type="AlphaFoldDB" id="A0A2Z6S6F1"/>
<evidence type="ECO:0000313" key="1">
    <source>
        <dbReference type="EMBL" id="GBC08443.1"/>
    </source>
</evidence>
<keyword evidence="2" id="KW-1185">Reference proteome</keyword>
<reference evidence="1 2" key="1">
    <citation type="submission" date="2017-11" db="EMBL/GenBank/DDBJ databases">
        <title>The genome of Rhizophagus clarus HR1 reveals common genetic basis of auxotrophy among arbuscular mycorrhizal fungi.</title>
        <authorList>
            <person name="Kobayashi Y."/>
        </authorList>
    </citation>
    <scope>NUCLEOTIDE SEQUENCE [LARGE SCALE GENOMIC DNA]</scope>
    <source>
        <strain evidence="1 2">HR1</strain>
    </source>
</reference>
<dbReference type="Proteomes" id="UP000247702">
    <property type="component" value="Unassembled WGS sequence"/>
</dbReference>
<dbReference type="EMBL" id="BEXD01004217">
    <property type="protein sequence ID" value="GBC08443.1"/>
    <property type="molecule type" value="Genomic_DNA"/>
</dbReference>
<proteinExistence type="predicted"/>
<comment type="caution">
    <text evidence="1">The sequence shown here is derived from an EMBL/GenBank/DDBJ whole genome shotgun (WGS) entry which is preliminary data.</text>
</comment>